<gene>
    <name evidence="5" type="ORF">CA267_007685</name>
</gene>
<dbReference type="OrthoDB" id="5296557at2"/>
<dbReference type="GO" id="GO:0003677">
    <property type="term" value="F:DNA binding"/>
    <property type="evidence" value="ECO:0007669"/>
    <property type="project" value="UniProtKB-KW"/>
</dbReference>
<proteinExistence type="predicted"/>
<dbReference type="EMBL" id="CP052766">
    <property type="protein sequence ID" value="QJR80670.1"/>
    <property type="molecule type" value="Genomic_DNA"/>
</dbReference>
<evidence type="ECO:0000313" key="6">
    <source>
        <dbReference type="Proteomes" id="UP000219285"/>
    </source>
</evidence>
<organism evidence="5 6">
    <name type="scientific">Alteromonas pelagimontana</name>
    <dbReference type="NCBI Taxonomy" id="1858656"/>
    <lineage>
        <taxon>Bacteria</taxon>
        <taxon>Pseudomonadati</taxon>
        <taxon>Pseudomonadota</taxon>
        <taxon>Gammaproteobacteria</taxon>
        <taxon>Alteromonadales</taxon>
        <taxon>Alteromonadaceae</taxon>
        <taxon>Alteromonas/Salinimonas group</taxon>
        <taxon>Alteromonas</taxon>
    </lineage>
</organism>
<keyword evidence="2" id="KW-0238">DNA-binding</keyword>
<dbReference type="Gene3D" id="1.10.10.10">
    <property type="entry name" value="Winged helix-like DNA-binding domain superfamily/Winged helix DNA-binding domain"/>
    <property type="match status" value="1"/>
</dbReference>
<dbReference type="RefSeq" id="WP_075608029.1">
    <property type="nucleotide sequence ID" value="NZ_CP052766.1"/>
</dbReference>
<keyword evidence="1" id="KW-0805">Transcription regulation</keyword>
<sequence>MESQIGWLLSRAAYGWRNAVDHYMAEIGLTQSRWMAMLHLDRLGEGCSQKELADTMGIEQPSILRTLNNLEEAGIVERRNCAQDARRKTLWFTVKGRELLEQVEDKAKAGRQHMLEGISLKERKELGVLLDKVISNSQHFLEAEKK</sequence>
<dbReference type="Proteomes" id="UP000219285">
    <property type="component" value="Chromosome"/>
</dbReference>
<evidence type="ECO:0000259" key="4">
    <source>
        <dbReference type="PROSITE" id="PS50995"/>
    </source>
</evidence>
<reference evidence="6" key="1">
    <citation type="submission" date="2014-12" db="EMBL/GenBank/DDBJ databases">
        <title>Complete genome sequence of a multi-drug resistant Klebsiella pneumoniae.</title>
        <authorList>
            <person name="Hua X."/>
            <person name="Chen Q."/>
            <person name="Li X."/>
            <person name="Feng Y."/>
            <person name="Ruan Z."/>
            <person name="Yu Y."/>
        </authorList>
    </citation>
    <scope>NUCLEOTIDE SEQUENCE [LARGE SCALE GENOMIC DNA]</scope>
    <source>
        <strain evidence="6">5.12</strain>
    </source>
</reference>
<dbReference type="InterPro" id="IPR039422">
    <property type="entry name" value="MarR/SlyA-like"/>
</dbReference>
<dbReference type="GO" id="GO:0003700">
    <property type="term" value="F:DNA-binding transcription factor activity"/>
    <property type="evidence" value="ECO:0007669"/>
    <property type="project" value="InterPro"/>
</dbReference>
<dbReference type="InterPro" id="IPR036390">
    <property type="entry name" value="WH_DNA-bd_sf"/>
</dbReference>
<evidence type="ECO:0000256" key="3">
    <source>
        <dbReference type="ARBA" id="ARBA00023163"/>
    </source>
</evidence>
<dbReference type="InterPro" id="IPR036388">
    <property type="entry name" value="WH-like_DNA-bd_sf"/>
</dbReference>
<evidence type="ECO:0000256" key="1">
    <source>
        <dbReference type="ARBA" id="ARBA00023015"/>
    </source>
</evidence>
<dbReference type="GO" id="GO:0006950">
    <property type="term" value="P:response to stress"/>
    <property type="evidence" value="ECO:0007669"/>
    <property type="project" value="TreeGrafter"/>
</dbReference>
<dbReference type="KEGG" id="apel:CA267_007685"/>
<dbReference type="CDD" id="cd00090">
    <property type="entry name" value="HTH_ARSR"/>
    <property type="match status" value="1"/>
</dbReference>
<dbReference type="SMART" id="SM00347">
    <property type="entry name" value="HTH_MARR"/>
    <property type="match status" value="1"/>
</dbReference>
<dbReference type="InterPro" id="IPR011991">
    <property type="entry name" value="ArsR-like_HTH"/>
</dbReference>
<reference evidence="5 6" key="2">
    <citation type="submission" date="2020-04" db="EMBL/GenBank/DDBJ databases">
        <title>Complete genome sequence of Alteromonas pelagimontana 5.12T.</title>
        <authorList>
            <person name="Sinha R.K."/>
            <person name="Krishnan K.P."/>
            <person name="Kurian J.P."/>
        </authorList>
    </citation>
    <scope>NUCLEOTIDE SEQUENCE [LARGE SCALE GENOMIC DNA]</scope>
    <source>
        <strain evidence="5 6">5.12</strain>
    </source>
</reference>
<dbReference type="AlphaFoldDB" id="A0A6M4MDG3"/>
<accession>A0A6M4MDG3</accession>
<keyword evidence="3" id="KW-0804">Transcription</keyword>
<name>A0A6M4MDG3_9ALTE</name>
<dbReference type="PANTHER" id="PTHR33164:SF64">
    <property type="entry name" value="TRANSCRIPTIONAL REGULATOR SLYA"/>
    <property type="match status" value="1"/>
</dbReference>
<dbReference type="SUPFAM" id="SSF46785">
    <property type="entry name" value="Winged helix' DNA-binding domain"/>
    <property type="match status" value="1"/>
</dbReference>
<dbReference type="PRINTS" id="PR00598">
    <property type="entry name" value="HTHMARR"/>
</dbReference>
<evidence type="ECO:0000256" key="2">
    <source>
        <dbReference type="ARBA" id="ARBA00023125"/>
    </source>
</evidence>
<keyword evidence="6" id="KW-1185">Reference proteome</keyword>
<feature type="domain" description="HTH marR-type" evidence="4">
    <location>
        <begin position="2"/>
        <end position="135"/>
    </location>
</feature>
<dbReference type="Pfam" id="PF12802">
    <property type="entry name" value="MarR_2"/>
    <property type="match status" value="1"/>
</dbReference>
<dbReference type="InterPro" id="IPR000835">
    <property type="entry name" value="HTH_MarR-typ"/>
</dbReference>
<protein>
    <submittedName>
        <fullName evidence="5">MarR family transcriptional regulator</fullName>
    </submittedName>
</protein>
<dbReference type="PANTHER" id="PTHR33164">
    <property type="entry name" value="TRANSCRIPTIONAL REGULATOR, MARR FAMILY"/>
    <property type="match status" value="1"/>
</dbReference>
<dbReference type="PROSITE" id="PS50995">
    <property type="entry name" value="HTH_MARR_2"/>
    <property type="match status" value="1"/>
</dbReference>
<evidence type="ECO:0000313" key="5">
    <source>
        <dbReference type="EMBL" id="QJR80670.1"/>
    </source>
</evidence>